<dbReference type="Pfam" id="PF00145">
    <property type="entry name" value="DNA_methylase"/>
    <property type="match status" value="2"/>
</dbReference>
<dbReference type="OrthoDB" id="548912at2759"/>
<dbReference type="PROSITE" id="PS51679">
    <property type="entry name" value="SAM_MT_C5"/>
    <property type="match status" value="1"/>
</dbReference>
<feature type="compositionally biased region" description="Basic and acidic residues" evidence="7">
    <location>
        <begin position="788"/>
        <end position="799"/>
    </location>
</feature>
<dbReference type="GO" id="GO:0005634">
    <property type="term" value="C:nucleus"/>
    <property type="evidence" value="ECO:0007669"/>
    <property type="project" value="InterPro"/>
</dbReference>
<reference evidence="8 9" key="1">
    <citation type="submission" date="2017-08" db="EMBL/GenBank/DDBJ databases">
        <title>Acidophilic green algal genome provides insights into adaptation to an acidic environment.</title>
        <authorList>
            <person name="Hirooka S."/>
            <person name="Hirose Y."/>
            <person name="Kanesaki Y."/>
            <person name="Higuchi S."/>
            <person name="Fujiwara T."/>
            <person name="Onuma R."/>
            <person name="Era A."/>
            <person name="Ohbayashi R."/>
            <person name="Uzuka A."/>
            <person name="Nozaki H."/>
            <person name="Yoshikawa H."/>
            <person name="Miyagishima S.Y."/>
        </authorList>
    </citation>
    <scope>NUCLEOTIDE SEQUENCE [LARGE SCALE GENOMIC DNA]</scope>
    <source>
        <strain evidence="8 9">NIES-2499</strain>
    </source>
</reference>
<dbReference type="GO" id="GO:0003886">
    <property type="term" value="F:DNA (cytosine-5-)-methyltransferase activity"/>
    <property type="evidence" value="ECO:0007669"/>
    <property type="project" value="UniProtKB-EC"/>
</dbReference>
<proteinExistence type="inferred from homology"/>
<dbReference type="InterPro" id="IPR043151">
    <property type="entry name" value="BAH_sf"/>
</dbReference>
<dbReference type="GO" id="GO:0006346">
    <property type="term" value="P:DNA methylation-dependent constitutive heterochromatin formation"/>
    <property type="evidence" value="ECO:0007669"/>
    <property type="project" value="InterPro"/>
</dbReference>
<evidence type="ECO:0000256" key="2">
    <source>
        <dbReference type="ARBA" id="ARBA00022603"/>
    </source>
</evidence>
<dbReference type="InterPro" id="IPR029063">
    <property type="entry name" value="SAM-dependent_MTases_sf"/>
</dbReference>
<evidence type="ECO:0000313" key="8">
    <source>
        <dbReference type="EMBL" id="GAX80751.1"/>
    </source>
</evidence>
<dbReference type="GO" id="GO:0032259">
    <property type="term" value="P:methylation"/>
    <property type="evidence" value="ECO:0007669"/>
    <property type="project" value="UniProtKB-KW"/>
</dbReference>
<dbReference type="STRING" id="1157962.A0A250XCF1"/>
<feature type="region of interest" description="Disordered" evidence="7">
    <location>
        <begin position="1"/>
        <end position="21"/>
    </location>
</feature>
<keyword evidence="2 6" id="KW-0489">Methyltransferase</keyword>
<comment type="similarity">
    <text evidence="6">Belongs to the class I-like SAM-binding methyltransferase superfamily. C5-methyltransferase family.</text>
</comment>
<feature type="region of interest" description="Disordered" evidence="7">
    <location>
        <begin position="695"/>
        <end position="799"/>
    </location>
</feature>
<dbReference type="InterPro" id="IPR001525">
    <property type="entry name" value="C5_MeTfrase"/>
</dbReference>
<dbReference type="EMBL" id="BEGY01000056">
    <property type="protein sequence ID" value="GAX80751.1"/>
    <property type="molecule type" value="Genomic_DNA"/>
</dbReference>
<evidence type="ECO:0000256" key="6">
    <source>
        <dbReference type="PROSITE-ProRule" id="PRU01016"/>
    </source>
</evidence>
<name>A0A250XCF1_9CHLO</name>
<dbReference type="PANTHER" id="PTHR10629:SF50">
    <property type="entry name" value="DNA (CYTOSINE-5)-METHYLTRANSFERASE CMT3"/>
    <property type="match status" value="1"/>
</dbReference>
<dbReference type="InterPro" id="IPR050390">
    <property type="entry name" value="C5-Methyltransferase"/>
</dbReference>
<sequence>MLHNSKMSVPEVKRRKERDAGDDDEWRWIGLPMSNEERGRRYPSRYVSDVLSKEYVSPNADGLPDHVYNQMWIAHKHFSGVRCKDVGEIHLGDTVAIEGGDIQFFMIVKELFEDLKGKKMFCGHYFYDAVETVMGASVRNEHKEVVGVRVLVPQLKSRLFLAADEDNEKYVTVHALDTINRKVEVKRIKPGEAVPLNMARHTLWYDQIHSRKFFTFRDYYEDGEEPAYKQMENGTVLNVMELCSGAGGTSFLCQKAQMFGKSMELRARWAFDICNDASSAYQVNDPSCHVYVRGIDESLMLSKLYETEVLSKWHPKAVKPLTPADKPSKEVKYIFEVRLGDNAPRGQSGQGKDHLLDHLQRSHCWLEYLVQGYEDDLLRWVKDSEMPACEIEMREFVARERAELQIPVRGDVDMIMGGPPCQGLSGLNRNAARLDILNDPKNRLVCVYYDIVKWFMPKFTLMEQVLDCFKKEDALYARFMASAITAMRYQCRIGIIAAGDHGCAQGRYRVLTWSAQQGMPLPSFPEPSHRCPDFRTPVPEIGKDCLVTFKSIESMQAAYPMNLNGDVLEDLPDISNFCMTDDQVYKCPPTRPWQVYLRRPPLSHDVSLSDRIISADKLMAKSDITYLLELLMLHETEGPAALGRAFFCRKGVSRGESSALSRKLWKMLADDRKEAVAAGFLLDVEEGDEDVIENDVEEESSGNESPAEMSSASDGDESSDEEESTSSSDGDDAEGAIAGLCELSDGREGPSAAVPAKSKKEIGGSRSQSKKAVKALKKTSHSEAGAGDSDREDATPEVDLKKERNFAAQTWAAYLDSLEDPLQRSLAELKKVTQAEAYAAELGAKVYHEVERAIQEMQRGGAAMEEVEGEDLRLRDHRSLQCNADDYERMVAVPSFKGAGFRDMPGVVSNSNGTCCAGHCHAFKSDKKEGPRTGVQKNGCAAGGTIKAPTRSLHRSSRVDNHDKGGWRGIELEGCSAKSFWLPSGDLLCPRWCITYQGGKSGKGGGRQTCFGRVWYDEVQPTVVTRAEPHNLRIVHPVQDRVLSIRENERCQGFPDYWVLVGLSTGQRISSGSVPARYTQIGNAVAPPMARKLGLCILTSLMGPFRAYGTKEDEAIIAVRDPEMDEAYTEAHRRGLKSVSEEDGSDAAALQVRISKAQKEDAKMDLVRKKEAALVALSVGSALTASAAARRRNHDCSAASEFTGGSKEIIVSLQSASLSEAARRLLVLKGSSLHNVEKKGNKKRPIASNSQVEKCEIKKHAGEAATGRTRVVK</sequence>
<gene>
    <name evidence="8" type="ORF">CEUSTIGMA_g8186.t1</name>
</gene>
<evidence type="ECO:0000256" key="4">
    <source>
        <dbReference type="ARBA" id="ARBA00022691"/>
    </source>
</evidence>
<dbReference type="EC" id="2.1.1.37" evidence="1"/>
<dbReference type="PANTHER" id="PTHR10629">
    <property type="entry name" value="CYTOSINE-SPECIFIC METHYLTRANSFERASE"/>
    <property type="match status" value="1"/>
</dbReference>
<dbReference type="Gene3D" id="2.30.30.490">
    <property type="match status" value="1"/>
</dbReference>
<comment type="caution">
    <text evidence="8">The sequence shown here is derived from an EMBL/GenBank/DDBJ whole genome shotgun (WGS) entry which is preliminary data.</text>
</comment>
<dbReference type="PROSITE" id="PS00094">
    <property type="entry name" value="C5_MTASE_1"/>
    <property type="match status" value="1"/>
</dbReference>
<evidence type="ECO:0000256" key="5">
    <source>
        <dbReference type="PIRSR" id="PIRSR037404-1"/>
    </source>
</evidence>
<evidence type="ECO:0000256" key="1">
    <source>
        <dbReference type="ARBA" id="ARBA00011975"/>
    </source>
</evidence>
<dbReference type="Proteomes" id="UP000232323">
    <property type="component" value="Unassembled WGS sequence"/>
</dbReference>
<feature type="active site" evidence="5 6">
    <location>
        <position position="421"/>
    </location>
</feature>
<dbReference type="AlphaFoldDB" id="A0A250XCF1"/>
<feature type="compositionally biased region" description="Acidic residues" evidence="7">
    <location>
        <begin position="714"/>
        <end position="734"/>
    </location>
</feature>
<dbReference type="Gene3D" id="3.90.120.10">
    <property type="entry name" value="DNA Methylase, subunit A, domain 2"/>
    <property type="match status" value="1"/>
</dbReference>
<evidence type="ECO:0000256" key="3">
    <source>
        <dbReference type="ARBA" id="ARBA00022679"/>
    </source>
</evidence>
<organism evidence="8 9">
    <name type="scientific">Chlamydomonas eustigma</name>
    <dbReference type="NCBI Taxonomy" id="1157962"/>
    <lineage>
        <taxon>Eukaryota</taxon>
        <taxon>Viridiplantae</taxon>
        <taxon>Chlorophyta</taxon>
        <taxon>core chlorophytes</taxon>
        <taxon>Chlorophyceae</taxon>
        <taxon>CS clade</taxon>
        <taxon>Chlamydomonadales</taxon>
        <taxon>Chlamydomonadaceae</taxon>
        <taxon>Chlamydomonas</taxon>
    </lineage>
</organism>
<dbReference type="SUPFAM" id="SSF53335">
    <property type="entry name" value="S-adenosyl-L-methionine-dependent methyltransferases"/>
    <property type="match status" value="2"/>
</dbReference>
<accession>A0A250XCF1</accession>
<dbReference type="Gene3D" id="3.40.50.150">
    <property type="entry name" value="Vaccinia Virus protein VP39"/>
    <property type="match status" value="1"/>
</dbReference>
<evidence type="ECO:0000313" key="9">
    <source>
        <dbReference type="Proteomes" id="UP000232323"/>
    </source>
</evidence>
<dbReference type="InterPro" id="IPR018117">
    <property type="entry name" value="C5_DNA_meth_AS"/>
</dbReference>
<keyword evidence="9" id="KW-1185">Reference proteome</keyword>
<keyword evidence="4 6" id="KW-0949">S-adenosyl-L-methionine</keyword>
<feature type="compositionally biased region" description="Basic residues" evidence="7">
    <location>
        <begin position="768"/>
        <end position="779"/>
    </location>
</feature>
<protein>
    <recommendedName>
        <fullName evidence="1">DNA (cytosine-5-)-methyltransferase</fullName>
        <ecNumber evidence="1">2.1.1.37</ecNumber>
    </recommendedName>
</protein>
<dbReference type="GO" id="GO:0044027">
    <property type="term" value="P:negative regulation of gene expression via chromosomal CpG island methylation"/>
    <property type="evidence" value="ECO:0007669"/>
    <property type="project" value="TreeGrafter"/>
</dbReference>
<dbReference type="PIRSF" id="PIRSF037404">
    <property type="entry name" value="DNMT1"/>
    <property type="match status" value="1"/>
</dbReference>
<keyword evidence="3 6" id="KW-0808">Transferase</keyword>
<evidence type="ECO:0000256" key="7">
    <source>
        <dbReference type="SAM" id="MobiDB-lite"/>
    </source>
</evidence>
<dbReference type="GO" id="GO:0003677">
    <property type="term" value="F:DNA binding"/>
    <property type="evidence" value="ECO:0007669"/>
    <property type="project" value="TreeGrafter"/>
</dbReference>